<dbReference type="PROSITE" id="PS51273">
    <property type="entry name" value="GATASE_TYPE_1"/>
    <property type="match status" value="1"/>
</dbReference>
<dbReference type="InterPro" id="IPR017926">
    <property type="entry name" value="GATASE"/>
</dbReference>
<accession>A0A3M2RJU4</accession>
<dbReference type="OrthoDB" id="9813383at2"/>
<dbReference type="EMBL" id="QMDL01000001">
    <property type="protein sequence ID" value="RMJ05596.1"/>
    <property type="molecule type" value="Genomic_DNA"/>
</dbReference>
<protein>
    <submittedName>
        <fullName evidence="2">GMP synthase glutamine-hydrolyzing</fullName>
        <ecNumber evidence="2">6.3.5.2</ecNumber>
    </submittedName>
</protein>
<dbReference type="GO" id="GO:0005829">
    <property type="term" value="C:cytosol"/>
    <property type="evidence" value="ECO:0007669"/>
    <property type="project" value="TreeGrafter"/>
</dbReference>
<feature type="domain" description="Glutamine amidotransferase" evidence="1">
    <location>
        <begin position="60"/>
        <end position="199"/>
    </location>
</feature>
<dbReference type="RefSeq" id="WP_114333107.1">
    <property type="nucleotide sequence ID" value="NZ_QMDL01000001.1"/>
</dbReference>
<dbReference type="InterPro" id="IPR029062">
    <property type="entry name" value="Class_I_gatase-like"/>
</dbReference>
<keyword evidence="3" id="KW-1185">Reference proteome</keyword>
<dbReference type="Pfam" id="PF00117">
    <property type="entry name" value="GATase"/>
    <property type="match status" value="1"/>
</dbReference>
<dbReference type="PANTHER" id="PTHR42695">
    <property type="entry name" value="GLUTAMINE AMIDOTRANSFERASE YLR126C-RELATED"/>
    <property type="match status" value="1"/>
</dbReference>
<dbReference type="PANTHER" id="PTHR42695:SF5">
    <property type="entry name" value="GLUTAMINE AMIDOTRANSFERASE YLR126C-RELATED"/>
    <property type="match status" value="1"/>
</dbReference>
<name>A0A3M2RJU4_9GAMM</name>
<dbReference type="CDD" id="cd01741">
    <property type="entry name" value="GATase1_1"/>
    <property type="match status" value="1"/>
</dbReference>
<sequence>MAGTDEGLKPRVVILKTGTTYPQIKDQFGDFEDWFVSKLSSQLNLTVADVTQAPPPGQPDDWHGVVITGSPAMVSDREPWSEQAADWLKGAVQTNIPTFGVCYGHQLLAHALGGKVGYHPKGRETGTHNVSLFDNAQHDPLFRHLPQQFPAQLTHKQSVLELPPGAVLLGATEFEPHQAFRVGEHAWGVQFHPEFTDDVMRSYLHVQSPELEQEGLNTESLLNRVSPAPHATRLLELFSEWVINQQRE</sequence>
<evidence type="ECO:0000259" key="1">
    <source>
        <dbReference type="Pfam" id="PF00117"/>
    </source>
</evidence>
<organism evidence="2 3">
    <name type="scientific">Marinobacter litoralis</name>
    <dbReference type="NCBI Taxonomy" id="187981"/>
    <lineage>
        <taxon>Bacteria</taxon>
        <taxon>Pseudomonadati</taxon>
        <taxon>Pseudomonadota</taxon>
        <taxon>Gammaproteobacteria</taxon>
        <taxon>Pseudomonadales</taxon>
        <taxon>Marinobacteraceae</taxon>
        <taxon>Marinobacter</taxon>
    </lineage>
</organism>
<evidence type="ECO:0000313" key="2">
    <source>
        <dbReference type="EMBL" id="RMJ05596.1"/>
    </source>
</evidence>
<dbReference type="AlphaFoldDB" id="A0A3M2RJU4"/>
<dbReference type="GO" id="GO:0003922">
    <property type="term" value="F:GMP synthase (glutamine-hydrolyzing) activity"/>
    <property type="evidence" value="ECO:0007669"/>
    <property type="project" value="UniProtKB-EC"/>
</dbReference>
<dbReference type="Gene3D" id="3.40.50.880">
    <property type="match status" value="1"/>
</dbReference>
<comment type="caution">
    <text evidence="2">The sequence shown here is derived from an EMBL/GenBank/DDBJ whole genome shotgun (WGS) entry which is preliminary data.</text>
</comment>
<reference evidence="2 3" key="1">
    <citation type="submission" date="2018-08" db="EMBL/GenBank/DDBJ databases">
        <title>Whole Genome Sequence of the Moderate Halophilic Marine Bacterium Marinobacter litoralis Sw-45.</title>
        <authorList>
            <person name="Musa H."/>
        </authorList>
    </citation>
    <scope>NUCLEOTIDE SEQUENCE [LARGE SCALE GENOMIC DNA]</scope>
    <source>
        <strain evidence="2 3">Sw-45</strain>
    </source>
</reference>
<dbReference type="EC" id="6.3.5.2" evidence="2"/>
<evidence type="ECO:0000313" key="3">
    <source>
        <dbReference type="Proteomes" id="UP000265903"/>
    </source>
</evidence>
<keyword evidence="2" id="KW-0436">Ligase</keyword>
<dbReference type="Proteomes" id="UP000265903">
    <property type="component" value="Unassembled WGS sequence"/>
</dbReference>
<dbReference type="InterPro" id="IPR044992">
    <property type="entry name" value="ChyE-like"/>
</dbReference>
<dbReference type="SUPFAM" id="SSF52317">
    <property type="entry name" value="Class I glutamine amidotransferase-like"/>
    <property type="match status" value="1"/>
</dbReference>
<dbReference type="NCBIfam" id="NF006562">
    <property type="entry name" value="PRK09065.1"/>
    <property type="match status" value="1"/>
</dbReference>
<gene>
    <name evidence="2" type="primary">guaA_1</name>
    <name evidence="2" type="ORF">DOQ08_00266</name>
</gene>
<proteinExistence type="predicted"/>